<accession>A0ABV5Z463</accession>
<evidence type="ECO:0000313" key="2">
    <source>
        <dbReference type="EMBL" id="MFB9859730.1"/>
    </source>
</evidence>
<dbReference type="InterPro" id="IPR010766">
    <property type="entry name" value="DRTGG"/>
</dbReference>
<feature type="domain" description="DRTGG" evidence="1">
    <location>
        <begin position="77"/>
        <end position="176"/>
    </location>
</feature>
<reference evidence="2 3" key="1">
    <citation type="submission" date="2024-09" db="EMBL/GenBank/DDBJ databases">
        <authorList>
            <person name="Sun Q."/>
            <person name="Mori K."/>
        </authorList>
    </citation>
    <scope>NUCLEOTIDE SEQUENCE [LARGE SCALE GENOMIC DNA]</scope>
    <source>
        <strain evidence="2 3">JCM 12822</strain>
    </source>
</reference>
<dbReference type="Pfam" id="PF07085">
    <property type="entry name" value="DRTGG"/>
    <property type="match status" value="1"/>
</dbReference>
<dbReference type="InterPro" id="IPR046342">
    <property type="entry name" value="CBS_dom_sf"/>
</dbReference>
<name>A0ABV5Z463_9STAP</name>
<dbReference type="Proteomes" id="UP001589740">
    <property type="component" value="Unassembled WGS sequence"/>
</dbReference>
<sequence>MSKHDEIIDYIYRLPEGAKISVRRVSAHLGVSDGTSYRAIKDAEKEGLVKTIERVGTIRVAPKEEYIEGKLSFEQVKWVIEGTVLAGSEGLDGEISRFIIGAMRTEALETYLEEGALLIVGNREDAQRKALENHSGILITGGFGADPKILERADAFKLPVLSTTSDTFTVASAIQRELYNRFMTTNVITAADLLVRQEEYVYDIKNDFGKDFYPADKVTIILEEGFYLGLIRSKDLMKLREDGPEGLVFDASARPQSTIQRLRQAMSWHHLNIIPIIDEEGIWLGVVDRRDVFKQRELQKPEGLSSAEPDIGRNVHIDDNRLHIKVMPFLTDEHGSMVQSEFIRLMERLIDAMLKERNIESYHIDTMNIMNMKLMQLNQELVIEGEVLDAGEQFLRMEVIARANGEVHMKAVLLIQHYKEK</sequence>
<dbReference type="RefSeq" id="WP_380569363.1">
    <property type="nucleotide sequence ID" value="NZ_JBHMAH010000004.1"/>
</dbReference>
<keyword evidence="3" id="KW-1185">Reference proteome</keyword>
<gene>
    <name evidence="2" type="ORF">ACFFLE_01225</name>
</gene>
<evidence type="ECO:0000313" key="3">
    <source>
        <dbReference type="Proteomes" id="UP001589740"/>
    </source>
</evidence>
<organism evidence="2 3">
    <name type="scientific">Salinicoccus siamensis</name>
    <dbReference type="NCBI Taxonomy" id="381830"/>
    <lineage>
        <taxon>Bacteria</taxon>
        <taxon>Bacillati</taxon>
        <taxon>Bacillota</taxon>
        <taxon>Bacilli</taxon>
        <taxon>Bacillales</taxon>
        <taxon>Staphylococcaceae</taxon>
        <taxon>Salinicoccus</taxon>
    </lineage>
</organism>
<dbReference type="SUPFAM" id="SSF75138">
    <property type="entry name" value="HprK N-terminal domain-like"/>
    <property type="match status" value="1"/>
</dbReference>
<proteinExistence type="predicted"/>
<protein>
    <submittedName>
        <fullName evidence="2">DRTGG domain-containing protein</fullName>
    </submittedName>
</protein>
<dbReference type="InterPro" id="IPR036388">
    <property type="entry name" value="WH-like_DNA-bd_sf"/>
</dbReference>
<dbReference type="Gene3D" id="1.10.10.10">
    <property type="entry name" value="Winged helix-like DNA-binding domain superfamily/Winged helix DNA-binding domain"/>
    <property type="match status" value="1"/>
</dbReference>
<dbReference type="EMBL" id="JBHMAH010000004">
    <property type="protein sequence ID" value="MFB9859730.1"/>
    <property type="molecule type" value="Genomic_DNA"/>
</dbReference>
<evidence type="ECO:0000259" key="1">
    <source>
        <dbReference type="Pfam" id="PF07085"/>
    </source>
</evidence>
<dbReference type="SUPFAM" id="SSF54631">
    <property type="entry name" value="CBS-domain pair"/>
    <property type="match status" value="1"/>
</dbReference>
<dbReference type="Gene3D" id="3.40.1390.20">
    <property type="entry name" value="HprK N-terminal domain-like"/>
    <property type="match status" value="1"/>
</dbReference>
<dbReference type="InterPro" id="IPR028979">
    <property type="entry name" value="Ser_kin/Pase_Hpr-like_N_sf"/>
</dbReference>
<comment type="caution">
    <text evidence="2">The sequence shown here is derived from an EMBL/GenBank/DDBJ whole genome shotgun (WGS) entry which is preliminary data.</text>
</comment>
<dbReference type="Gene3D" id="3.10.580.10">
    <property type="entry name" value="CBS-domain"/>
    <property type="match status" value="1"/>
</dbReference>